<comment type="similarity">
    <text evidence="1">Belongs to the YciI family.</text>
</comment>
<evidence type="ECO:0000313" key="3">
    <source>
        <dbReference type="EMBL" id="EST11352.1"/>
    </source>
</evidence>
<proteinExistence type="inferred from homology"/>
<dbReference type="STRING" id="1395513.P343_12280"/>
<dbReference type="PATRIC" id="fig|1395513.3.peg.2491"/>
<protein>
    <recommendedName>
        <fullName evidence="2">YCII-related domain-containing protein</fullName>
    </recommendedName>
</protein>
<organism evidence="3 4">
    <name type="scientific">Sporolactobacillus laevolacticus DSM 442</name>
    <dbReference type="NCBI Taxonomy" id="1395513"/>
    <lineage>
        <taxon>Bacteria</taxon>
        <taxon>Bacillati</taxon>
        <taxon>Bacillota</taxon>
        <taxon>Bacilli</taxon>
        <taxon>Bacillales</taxon>
        <taxon>Sporolactobacillaceae</taxon>
        <taxon>Sporolactobacillus</taxon>
    </lineage>
</organism>
<gene>
    <name evidence="3" type="ORF">P343_12280</name>
</gene>
<dbReference type="PANTHER" id="PTHR37828">
    <property type="entry name" value="GSR2449 PROTEIN"/>
    <property type="match status" value="1"/>
</dbReference>
<feature type="domain" description="YCII-related" evidence="2">
    <location>
        <begin position="1"/>
        <end position="74"/>
    </location>
</feature>
<dbReference type="OrthoDB" id="9814407at2"/>
<reference evidence="3 4" key="1">
    <citation type="journal article" date="2013" name="Genome Announc.">
        <title>Genome Sequence of Sporolactobacillus laevolacticus DSM442, an Efficient Polymer-Grade D-Lactate Producer from Agricultural Waste Cottonseed as a Nitrogen Source.</title>
        <authorList>
            <person name="Wang H."/>
            <person name="Wang L."/>
            <person name="Ju J."/>
            <person name="Yu B."/>
            <person name="Ma Y."/>
        </authorList>
    </citation>
    <scope>NUCLEOTIDE SEQUENCE [LARGE SCALE GENOMIC DNA]</scope>
    <source>
        <strain evidence="3 4">DSM 442</strain>
    </source>
</reference>
<accession>V6IVX0</accession>
<dbReference type="SUPFAM" id="SSF54909">
    <property type="entry name" value="Dimeric alpha+beta barrel"/>
    <property type="match status" value="1"/>
</dbReference>
<sequence length="94" mass="10903">MIISILTYVKPIQEVEKYLQQHNSYLDNYYNEKKFIASGRRNPRTGGVILMDATLEEAQEIAKHDPFLIHEVAEYSFIGFLPSKCAPEFTHLLK</sequence>
<dbReference type="eggNOG" id="COG2350">
    <property type="taxonomic scope" value="Bacteria"/>
</dbReference>
<name>V6IVX0_9BACL</name>
<comment type="caution">
    <text evidence="3">The sequence shown here is derived from an EMBL/GenBank/DDBJ whole genome shotgun (WGS) entry which is preliminary data.</text>
</comment>
<evidence type="ECO:0000313" key="4">
    <source>
        <dbReference type="Proteomes" id="UP000018296"/>
    </source>
</evidence>
<dbReference type="Proteomes" id="UP000018296">
    <property type="component" value="Unassembled WGS sequence"/>
</dbReference>
<dbReference type="Pfam" id="PF03795">
    <property type="entry name" value="YCII"/>
    <property type="match status" value="1"/>
</dbReference>
<dbReference type="RefSeq" id="WP_023510698.1">
    <property type="nucleotide sequence ID" value="NZ_AWTC01000012.1"/>
</dbReference>
<dbReference type="AlphaFoldDB" id="V6IVX0"/>
<dbReference type="EMBL" id="AWTC01000012">
    <property type="protein sequence ID" value="EST11352.1"/>
    <property type="molecule type" value="Genomic_DNA"/>
</dbReference>
<dbReference type="InterPro" id="IPR011008">
    <property type="entry name" value="Dimeric_a/b-barrel"/>
</dbReference>
<keyword evidence="4" id="KW-1185">Reference proteome</keyword>
<evidence type="ECO:0000256" key="1">
    <source>
        <dbReference type="ARBA" id="ARBA00007689"/>
    </source>
</evidence>
<dbReference type="InterPro" id="IPR005545">
    <property type="entry name" value="YCII"/>
</dbReference>
<evidence type="ECO:0000259" key="2">
    <source>
        <dbReference type="Pfam" id="PF03795"/>
    </source>
</evidence>
<dbReference type="PANTHER" id="PTHR37828:SF1">
    <property type="entry name" value="YCII-RELATED DOMAIN-CONTAINING PROTEIN"/>
    <property type="match status" value="1"/>
</dbReference>